<keyword evidence="2" id="KW-1185">Reference proteome</keyword>
<evidence type="ECO:0000313" key="1">
    <source>
        <dbReference type="EMBL" id="KAI5334451.1"/>
    </source>
</evidence>
<dbReference type="Proteomes" id="UP001054821">
    <property type="component" value="Chromosome 4"/>
</dbReference>
<dbReference type="EMBL" id="JAJFAZ020000004">
    <property type="protein sequence ID" value="KAI5334451.1"/>
    <property type="molecule type" value="Genomic_DNA"/>
</dbReference>
<organism evidence="1 2">
    <name type="scientific">Prunus dulcis</name>
    <name type="common">Almond</name>
    <name type="synonym">Amygdalus dulcis</name>
    <dbReference type="NCBI Taxonomy" id="3755"/>
    <lineage>
        <taxon>Eukaryota</taxon>
        <taxon>Viridiplantae</taxon>
        <taxon>Streptophyta</taxon>
        <taxon>Embryophyta</taxon>
        <taxon>Tracheophyta</taxon>
        <taxon>Spermatophyta</taxon>
        <taxon>Magnoliopsida</taxon>
        <taxon>eudicotyledons</taxon>
        <taxon>Gunneridae</taxon>
        <taxon>Pentapetalae</taxon>
        <taxon>rosids</taxon>
        <taxon>fabids</taxon>
        <taxon>Rosales</taxon>
        <taxon>Rosaceae</taxon>
        <taxon>Amygdaloideae</taxon>
        <taxon>Amygdaleae</taxon>
        <taxon>Prunus</taxon>
    </lineage>
</organism>
<name>A0AAD4W0X8_PRUDU</name>
<comment type="caution">
    <text evidence="1">The sequence shown here is derived from an EMBL/GenBank/DDBJ whole genome shotgun (WGS) entry which is preliminary data.</text>
</comment>
<gene>
    <name evidence="1" type="ORF">L3X38_024584</name>
</gene>
<protein>
    <submittedName>
        <fullName evidence="1">Uncharacterized protein</fullName>
    </submittedName>
</protein>
<evidence type="ECO:0000313" key="2">
    <source>
        <dbReference type="Proteomes" id="UP001054821"/>
    </source>
</evidence>
<accession>A0AAD4W0X8</accession>
<dbReference type="AlphaFoldDB" id="A0AAD4W0X8"/>
<reference evidence="1 2" key="1">
    <citation type="journal article" date="2022" name="G3 (Bethesda)">
        <title>Whole-genome sequence and methylome profiling of the almond [Prunus dulcis (Mill.) D.A. Webb] cultivar 'Nonpareil'.</title>
        <authorList>
            <person name="D'Amico-Willman K.M."/>
            <person name="Ouma W.Z."/>
            <person name="Meulia T."/>
            <person name="Sideli G.M."/>
            <person name="Gradziel T.M."/>
            <person name="Fresnedo-Ramirez J."/>
        </authorList>
    </citation>
    <scope>NUCLEOTIDE SEQUENCE [LARGE SCALE GENOMIC DNA]</scope>
    <source>
        <strain evidence="1">Clone GOH B32 T37-40</strain>
    </source>
</reference>
<proteinExistence type="predicted"/>
<sequence>MYGICGRARGQEDGVIISCKEIEGIQVYKKLDWDAFVASRLSKEFEVLHNEQSEKREKCQYNHRLSRKGYISLED</sequence>